<dbReference type="PANTHER" id="PTHR22726">
    <property type="entry name" value="METALLOENDOPEPTIDASE OMA1"/>
    <property type="match status" value="1"/>
</dbReference>
<evidence type="ECO:0000256" key="4">
    <source>
        <dbReference type="ARBA" id="ARBA00022833"/>
    </source>
</evidence>
<evidence type="ECO:0000313" key="9">
    <source>
        <dbReference type="EMBL" id="MEK8178857.1"/>
    </source>
</evidence>
<organism evidence="9 10">
    <name type="scientific">Flavobacterium buctense</name>
    <dbReference type="NCBI Taxonomy" id="1648146"/>
    <lineage>
        <taxon>Bacteria</taxon>
        <taxon>Pseudomonadati</taxon>
        <taxon>Bacteroidota</taxon>
        <taxon>Flavobacteriia</taxon>
        <taxon>Flavobacteriales</taxon>
        <taxon>Flavobacteriaceae</taxon>
        <taxon>Flavobacterium</taxon>
    </lineage>
</organism>
<keyword evidence="3 6" id="KW-0378">Hydrolase</keyword>
<comment type="similarity">
    <text evidence="6">Belongs to the peptidase M48 family.</text>
</comment>
<dbReference type="PANTHER" id="PTHR22726:SF1">
    <property type="entry name" value="METALLOENDOPEPTIDASE OMA1, MITOCHONDRIAL"/>
    <property type="match status" value="1"/>
</dbReference>
<keyword evidence="5 6" id="KW-0482">Metalloprotease</keyword>
<comment type="cofactor">
    <cofactor evidence="6">
        <name>Zn(2+)</name>
        <dbReference type="ChEBI" id="CHEBI:29105"/>
    </cofactor>
    <text evidence="6">Binds 1 zinc ion per subunit.</text>
</comment>
<evidence type="ECO:0000256" key="5">
    <source>
        <dbReference type="ARBA" id="ARBA00023049"/>
    </source>
</evidence>
<reference evidence="9 10" key="1">
    <citation type="submission" date="2024-04" db="EMBL/GenBank/DDBJ databases">
        <title>draft genome sequnece of Flavobacterium buctense JCM 30750.</title>
        <authorList>
            <person name="Kim D.-U."/>
        </authorList>
    </citation>
    <scope>NUCLEOTIDE SEQUENCE [LARGE SCALE GENOMIC DNA]</scope>
    <source>
        <strain evidence="9 10">JCM 30750</strain>
    </source>
</reference>
<evidence type="ECO:0000256" key="2">
    <source>
        <dbReference type="ARBA" id="ARBA00022723"/>
    </source>
</evidence>
<comment type="caution">
    <text evidence="9">The sequence shown here is derived from an EMBL/GenBank/DDBJ whole genome shotgun (WGS) entry which is preliminary data.</text>
</comment>
<keyword evidence="4 6" id="KW-0862">Zinc</keyword>
<keyword evidence="10" id="KW-1185">Reference proteome</keyword>
<evidence type="ECO:0000256" key="7">
    <source>
        <dbReference type="SAM" id="SignalP"/>
    </source>
</evidence>
<dbReference type="Pfam" id="PF01435">
    <property type="entry name" value="Peptidase_M48"/>
    <property type="match status" value="1"/>
</dbReference>
<gene>
    <name evidence="9" type="ORF">WMW71_00770</name>
</gene>
<evidence type="ECO:0000259" key="8">
    <source>
        <dbReference type="Pfam" id="PF01435"/>
    </source>
</evidence>
<dbReference type="RefSeq" id="WP_187659005.1">
    <property type="nucleotide sequence ID" value="NZ_JACTAB010000001.1"/>
</dbReference>
<protein>
    <submittedName>
        <fullName evidence="9">M48 family metallopeptidase</fullName>
    </submittedName>
</protein>
<keyword evidence="2" id="KW-0479">Metal-binding</keyword>
<evidence type="ECO:0000256" key="6">
    <source>
        <dbReference type="RuleBase" id="RU003983"/>
    </source>
</evidence>
<keyword evidence="1 6" id="KW-0645">Protease</keyword>
<feature type="domain" description="Peptidase M48" evidence="8">
    <location>
        <begin position="90"/>
        <end position="311"/>
    </location>
</feature>
<dbReference type="EMBL" id="JBBPCB010000001">
    <property type="protein sequence ID" value="MEK8178857.1"/>
    <property type="molecule type" value="Genomic_DNA"/>
</dbReference>
<evidence type="ECO:0000256" key="1">
    <source>
        <dbReference type="ARBA" id="ARBA00022670"/>
    </source>
</evidence>
<feature type="chain" id="PRO_5046041921" evidence="7">
    <location>
        <begin position="24"/>
        <end position="428"/>
    </location>
</feature>
<dbReference type="InterPro" id="IPR001915">
    <property type="entry name" value="Peptidase_M48"/>
</dbReference>
<proteinExistence type="inferred from homology"/>
<accession>A0ABU9DWT9</accession>
<dbReference type="CDD" id="cd07324">
    <property type="entry name" value="M48C_Oma1-like"/>
    <property type="match status" value="1"/>
</dbReference>
<feature type="signal peptide" evidence="7">
    <location>
        <begin position="1"/>
        <end position="23"/>
    </location>
</feature>
<dbReference type="InterPro" id="IPR051156">
    <property type="entry name" value="Mito/Outer_Membr_Metalloprot"/>
</dbReference>
<dbReference type="Gene3D" id="3.30.2010.10">
    <property type="entry name" value="Metalloproteases ('zincins'), catalytic domain"/>
    <property type="match status" value="1"/>
</dbReference>
<evidence type="ECO:0000256" key="3">
    <source>
        <dbReference type="ARBA" id="ARBA00022801"/>
    </source>
</evidence>
<evidence type="ECO:0000313" key="10">
    <source>
        <dbReference type="Proteomes" id="UP001491349"/>
    </source>
</evidence>
<name>A0ABU9DWT9_9FLAO</name>
<sequence>MRIVWLLLFLSKSLMGFSQLDFASIDTSSITICKNDLSIEFKKKFESINKNLNYPNTAERNIIKEIFEKTQSDFLERISNNDFLCSSDLNLYLQRLLNEILTKNKIDATDYKILLSKDSEVNAANMGNGVVVVNYGIFLAVENEDELVFVISHEIGHQCLNHVKQSIEKYAKLSTSKEIIEKTKEIQKQKFGKASKANDLLKNLMYQNYSQRRKKEIAADSLGLTLYLKTFRNPKASITLLEKLNVSDEEKDSLTVADYKLIFEQKGFKIKEKFFQQEESLFKQYDGEKQIETDSLKSHPDCITRIQLIKKQLNDTFKINETKSTDFDQIKKNSITQNLLNLYFTKSYGQSLYETLKLYKNDKENALYKHLIFLNLTEIQKSKSNYTINRYVPSYDNKYNTPSLNRFVSFLNNIKISDFDTIINNFKP</sequence>
<keyword evidence="7" id="KW-0732">Signal</keyword>
<dbReference type="Proteomes" id="UP001491349">
    <property type="component" value="Unassembled WGS sequence"/>
</dbReference>